<dbReference type="SUPFAM" id="SSF52743">
    <property type="entry name" value="Subtilisin-like"/>
    <property type="match status" value="1"/>
</dbReference>
<dbReference type="Pfam" id="PF00082">
    <property type="entry name" value="Peptidase_S8"/>
    <property type="match status" value="1"/>
</dbReference>
<dbReference type="InterPro" id="IPR036852">
    <property type="entry name" value="Peptidase_S8/S53_dom_sf"/>
</dbReference>
<dbReference type="GO" id="GO:0006508">
    <property type="term" value="P:proteolysis"/>
    <property type="evidence" value="ECO:0007669"/>
    <property type="project" value="InterPro"/>
</dbReference>
<dbReference type="Gene3D" id="3.40.50.200">
    <property type="entry name" value="Peptidase S8/S53 domain"/>
    <property type="match status" value="1"/>
</dbReference>
<dbReference type="EMBL" id="UGTB01000004">
    <property type="protein sequence ID" value="SUB60322.1"/>
    <property type="molecule type" value="Genomic_DNA"/>
</dbReference>
<evidence type="ECO:0000259" key="1">
    <source>
        <dbReference type="Pfam" id="PF00082"/>
    </source>
</evidence>
<accession>A0A379CD21</accession>
<dbReference type="RefSeq" id="WP_002845872.1">
    <property type="nucleotide sequence ID" value="NZ_FOVA01000044.1"/>
</dbReference>
<dbReference type="GO" id="GO:0004252">
    <property type="term" value="F:serine-type endopeptidase activity"/>
    <property type="evidence" value="ECO:0007669"/>
    <property type="project" value="InterPro"/>
</dbReference>
<feature type="domain" description="Peptidase S8/S53" evidence="1">
    <location>
        <begin position="2"/>
        <end position="208"/>
    </location>
</feature>
<reference evidence="2 3" key="1">
    <citation type="submission" date="2018-06" db="EMBL/GenBank/DDBJ databases">
        <authorList>
            <consortium name="Pathogen Informatics"/>
            <person name="Doyle S."/>
        </authorList>
    </citation>
    <scope>NUCLEOTIDE SEQUENCE [LARGE SCALE GENOMIC DNA]</scope>
    <source>
        <strain evidence="2 3">NCTC11460</strain>
    </source>
</reference>
<dbReference type="InterPro" id="IPR000209">
    <property type="entry name" value="Peptidase_S8/S53_dom"/>
</dbReference>
<evidence type="ECO:0000313" key="2">
    <source>
        <dbReference type="EMBL" id="SUB60322.1"/>
    </source>
</evidence>
<sequence>MRKIKIAVIDTGCSIELMENMRNILFDKDLQLSAYESSLNLLEDYIGHGTMCIKNIMNILKNYENLVDIYPIKIFDNTGVTSSKRLIEVLYKLTKKDIDIINISLSTTEQSMKDEFIEVCSLLERQGKLIIVSKTLKGDDNSLLSIPATLESTIGVDGCKCLSDDEFIVRKDNKIELVFNSKKYIYILKNSINDFGLNSRATSLATAYITKLIIDKNLNLPTKELIIDELHKYSIVKNIKKHYVRKKLKNTDLVILMSIFNILKKMDINVTVYELIYEEKLFSVFYYDNIELLNLIKKVNHEFQIKIYLNKYSTEEICNIFHLIDIIKKL</sequence>
<protein>
    <recommendedName>
        <fullName evidence="1">Peptidase S8/S53 domain-containing protein</fullName>
    </recommendedName>
</protein>
<organism evidence="2 3">
    <name type="scientific">Peptostreptococcus anaerobius</name>
    <dbReference type="NCBI Taxonomy" id="1261"/>
    <lineage>
        <taxon>Bacteria</taxon>
        <taxon>Bacillati</taxon>
        <taxon>Bacillota</taxon>
        <taxon>Clostridia</taxon>
        <taxon>Peptostreptococcales</taxon>
        <taxon>Peptostreptococcaceae</taxon>
        <taxon>Peptostreptococcus</taxon>
    </lineage>
</organism>
<dbReference type="Proteomes" id="UP000255101">
    <property type="component" value="Unassembled WGS sequence"/>
</dbReference>
<proteinExistence type="predicted"/>
<evidence type="ECO:0000313" key="3">
    <source>
        <dbReference type="Proteomes" id="UP000255101"/>
    </source>
</evidence>
<gene>
    <name evidence="2" type="ORF">NCTC11460_00221</name>
</gene>
<name>A0A379CD21_9FIRM</name>
<dbReference type="AlphaFoldDB" id="A0A379CD21"/>